<dbReference type="GO" id="GO:0006284">
    <property type="term" value="P:base-excision repair"/>
    <property type="evidence" value="ECO:0007669"/>
    <property type="project" value="UniProtKB-UniRule"/>
</dbReference>
<dbReference type="GO" id="GO:0046872">
    <property type="term" value="F:metal ion binding"/>
    <property type="evidence" value="ECO:0007669"/>
    <property type="project" value="UniProtKB-UniRule"/>
</dbReference>
<sequence>MYKSETFSDRLLDWFHKYKRSMPWRETDDPYKIWLSEVMLQQTQVVTVKSYYNKFIERFPTIDSLAAADDDEVLKYWEGLGYYSRVRNFQAGVREVQSEYGGVVPSDGEAFLKLKGVGPYTRGAVMSIAYNLKYPAVDGNVYRVFSRLDDDATDIAKSTARKHFEDKVMTVMPEAAGDFNEALMELGATVCTPKNPICMLCPVQEHCEAFAKGTVAVRPIKSKKINRKSYRYKVLLVVNSNEELLIAQRPKKGLLSGMWQFPMVDEDLGLADIEEMLQMNLHQEEELFHTVTHKFTHLDWHLDVYLYRTIDNAAGEYRFMTRAEKDNYTFPVSMNKIYDYYVEREG</sequence>
<dbReference type="GO" id="GO:0034039">
    <property type="term" value="F:8-oxo-7,8-dihydroguanine DNA N-glycosylase activity"/>
    <property type="evidence" value="ECO:0007669"/>
    <property type="project" value="TreeGrafter"/>
</dbReference>
<name>A0A4V3BF00_9STAP</name>
<dbReference type="EMBL" id="SCWB01000020">
    <property type="protein sequence ID" value="TDM05295.1"/>
    <property type="molecule type" value="Genomic_DNA"/>
</dbReference>
<keyword evidence="12 13" id="KW-0326">Glycosidase</keyword>
<evidence type="ECO:0000256" key="6">
    <source>
        <dbReference type="ARBA" id="ARBA00022723"/>
    </source>
</evidence>
<dbReference type="AlphaFoldDB" id="A0A4V3BF00"/>
<proteinExistence type="inferred from homology"/>
<evidence type="ECO:0000256" key="7">
    <source>
        <dbReference type="ARBA" id="ARBA00022763"/>
    </source>
</evidence>
<dbReference type="Proteomes" id="UP000294802">
    <property type="component" value="Unassembled WGS sequence"/>
</dbReference>
<dbReference type="NCBIfam" id="TIGR01084">
    <property type="entry name" value="mutY"/>
    <property type="match status" value="1"/>
</dbReference>
<evidence type="ECO:0000256" key="11">
    <source>
        <dbReference type="ARBA" id="ARBA00023204"/>
    </source>
</evidence>
<comment type="similarity">
    <text evidence="2 13">Belongs to the Nth/MutY family.</text>
</comment>
<dbReference type="GO" id="GO:0035485">
    <property type="term" value="F:adenine/guanine mispair binding"/>
    <property type="evidence" value="ECO:0007669"/>
    <property type="project" value="TreeGrafter"/>
</dbReference>
<dbReference type="PANTHER" id="PTHR42944:SF1">
    <property type="entry name" value="ADENINE DNA GLYCOSYLASE"/>
    <property type="match status" value="1"/>
</dbReference>
<comment type="caution">
    <text evidence="15">The sequence shown here is derived from an EMBL/GenBank/DDBJ whole genome shotgun (WGS) entry which is preliminary data.</text>
</comment>
<evidence type="ECO:0000256" key="2">
    <source>
        <dbReference type="ARBA" id="ARBA00008343"/>
    </source>
</evidence>
<dbReference type="SUPFAM" id="SSF55811">
    <property type="entry name" value="Nudix"/>
    <property type="match status" value="1"/>
</dbReference>
<protein>
    <recommendedName>
        <fullName evidence="4 13">Adenine DNA glycosylase</fullName>
        <ecNumber evidence="3 13">3.2.2.31</ecNumber>
    </recommendedName>
</protein>
<keyword evidence="8" id="KW-0378">Hydrolase</keyword>
<comment type="catalytic activity">
    <reaction evidence="1 13">
        <text>Hydrolyzes free adenine bases from 7,8-dihydro-8-oxoguanine:adenine mismatched double-stranded DNA, leaving an apurinic site.</text>
        <dbReference type="EC" id="3.2.2.31"/>
    </reaction>
</comment>
<dbReference type="InterPro" id="IPR003265">
    <property type="entry name" value="HhH-GPD_domain"/>
</dbReference>
<dbReference type="InterPro" id="IPR044298">
    <property type="entry name" value="MIG/MutY"/>
</dbReference>
<comment type="cofactor">
    <cofactor evidence="13">
        <name>[4Fe-4S] cluster</name>
        <dbReference type="ChEBI" id="CHEBI:49883"/>
    </cofactor>
    <text evidence="13">Binds 1 [4Fe-4S] cluster.</text>
</comment>
<keyword evidence="5" id="KW-0004">4Fe-4S</keyword>
<dbReference type="Gene3D" id="1.10.1670.10">
    <property type="entry name" value="Helix-hairpin-Helix base-excision DNA repair enzymes (C-terminal)"/>
    <property type="match status" value="1"/>
</dbReference>
<dbReference type="InterPro" id="IPR029119">
    <property type="entry name" value="MutY_C"/>
</dbReference>
<comment type="function">
    <text evidence="13">Adenine glycosylase active on G-A mispairs.</text>
</comment>
<dbReference type="GO" id="GO:0051539">
    <property type="term" value="F:4 iron, 4 sulfur cluster binding"/>
    <property type="evidence" value="ECO:0007669"/>
    <property type="project" value="UniProtKB-UniRule"/>
</dbReference>
<evidence type="ECO:0000256" key="9">
    <source>
        <dbReference type="ARBA" id="ARBA00023004"/>
    </source>
</evidence>
<keyword evidence="9 13" id="KW-0408">Iron</keyword>
<evidence type="ECO:0000313" key="15">
    <source>
        <dbReference type="EMBL" id="TDM05295.1"/>
    </source>
</evidence>
<evidence type="ECO:0000256" key="1">
    <source>
        <dbReference type="ARBA" id="ARBA00000843"/>
    </source>
</evidence>
<dbReference type="CDD" id="cd03431">
    <property type="entry name" value="NUDIX_DNA_Glycosylase_C-MutY"/>
    <property type="match status" value="1"/>
</dbReference>
<feature type="domain" description="HhH-GPD" evidence="14">
    <location>
        <begin position="39"/>
        <end position="189"/>
    </location>
</feature>
<dbReference type="GO" id="GO:0032357">
    <property type="term" value="F:oxidized purine DNA binding"/>
    <property type="evidence" value="ECO:0007669"/>
    <property type="project" value="TreeGrafter"/>
</dbReference>
<evidence type="ECO:0000256" key="8">
    <source>
        <dbReference type="ARBA" id="ARBA00022801"/>
    </source>
</evidence>
<dbReference type="FunFam" id="1.10.340.30:FF:000010">
    <property type="entry name" value="Adenine DNA glycosylase"/>
    <property type="match status" value="1"/>
</dbReference>
<evidence type="ECO:0000256" key="13">
    <source>
        <dbReference type="RuleBase" id="RU365096"/>
    </source>
</evidence>
<dbReference type="SMART" id="SM00478">
    <property type="entry name" value="ENDO3c"/>
    <property type="match status" value="1"/>
</dbReference>
<gene>
    <name evidence="15" type="primary">mutY</name>
    <name evidence="15" type="ORF">ERX29_10005</name>
</gene>
<dbReference type="Pfam" id="PF00730">
    <property type="entry name" value="HhH-GPD"/>
    <property type="match status" value="1"/>
</dbReference>
<keyword evidence="11" id="KW-0234">DNA repair</keyword>
<dbReference type="SMART" id="SM00525">
    <property type="entry name" value="FES"/>
    <property type="match status" value="1"/>
</dbReference>
<evidence type="ECO:0000256" key="3">
    <source>
        <dbReference type="ARBA" id="ARBA00012045"/>
    </source>
</evidence>
<keyword evidence="7 13" id="KW-0227">DNA damage</keyword>
<accession>A0A4V3BF00</accession>
<organism evidence="15 16">
    <name type="scientific">Macrococcus lamae</name>
    <dbReference type="NCBI Taxonomy" id="198484"/>
    <lineage>
        <taxon>Bacteria</taxon>
        <taxon>Bacillati</taxon>
        <taxon>Bacillota</taxon>
        <taxon>Bacilli</taxon>
        <taxon>Bacillales</taxon>
        <taxon>Staphylococcaceae</taxon>
        <taxon>Macrococcus</taxon>
    </lineage>
</organism>
<keyword evidence="10" id="KW-0411">Iron-sulfur</keyword>
<evidence type="ECO:0000256" key="5">
    <source>
        <dbReference type="ARBA" id="ARBA00022485"/>
    </source>
</evidence>
<dbReference type="Pfam" id="PF14815">
    <property type="entry name" value="NUDIX_4"/>
    <property type="match status" value="1"/>
</dbReference>
<dbReference type="CDD" id="cd00056">
    <property type="entry name" value="ENDO3c"/>
    <property type="match status" value="1"/>
</dbReference>
<dbReference type="Gene3D" id="1.10.340.30">
    <property type="entry name" value="Hypothetical protein, domain 2"/>
    <property type="match status" value="1"/>
</dbReference>
<evidence type="ECO:0000256" key="10">
    <source>
        <dbReference type="ARBA" id="ARBA00023014"/>
    </source>
</evidence>
<dbReference type="GO" id="GO:0000701">
    <property type="term" value="F:purine-specific mismatch base pair DNA N-glycosylase activity"/>
    <property type="evidence" value="ECO:0007669"/>
    <property type="project" value="UniProtKB-EC"/>
</dbReference>
<dbReference type="InterPro" id="IPR005760">
    <property type="entry name" value="A/G_AdeGlyc_MutY"/>
</dbReference>
<dbReference type="EC" id="3.2.2.31" evidence="3 13"/>
<keyword evidence="6" id="KW-0479">Metal-binding</keyword>
<dbReference type="PANTHER" id="PTHR42944">
    <property type="entry name" value="ADENINE DNA GLYCOSYLASE"/>
    <property type="match status" value="1"/>
</dbReference>
<evidence type="ECO:0000259" key="14">
    <source>
        <dbReference type="SMART" id="SM00478"/>
    </source>
</evidence>
<dbReference type="InterPro" id="IPR003651">
    <property type="entry name" value="Endonuclease3_FeS-loop_motif"/>
</dbReference>
<dbReference type="InterPro" id="IPR023170">
    <property type="entry name" value="HhH_base_excis_C"/>
</dbReference>
<dbReference type="RefSeq" id="WP_133444531.1">
    <property type="nucleotide sequence ID" value="NZ_SCWB01000020.1"/>
</dbReference>
<evidence type="ECO:0000313" key="16">
    <source>
        <dbReference type="Proteomes" id="UP000294802"/>
    </source>
</evidence>
<dbReference type="Gene3D" id="3.90.79.10">
    <property type="entry name" value="Nucleoside Triphosphate Pyrophosphohydrolase"/>
    <property type="match status" value="1"/>
</dbReference>
<dbReference type="SUPFAM" id="SSF48150">
    <property type="entry name" value="DNA-glycosylase"/>
    <property type="match status" value="1"/>
</dbReference>
<dbReference type="InterPro" id="IPR011257">
    <property type="entry name" value="DNA_glycosylase"/>
</dbReference>
<keyword evidence="16" id="KW-1185">Reference proteome</keyword>
<dbReference type="GO" id="GO:0006298">
    <property type="term" value="P:mismatch repair"/>
    <property type="evidence" value="ECO:0007669"/>
    <property type="project" value="TreeGrafter"/>
</dbReference>
<dbReference type="Pfam" id="PF10576">
    <property type="entry name" value="EndIII_4Fe-2S"/>
    <property type="match status" value="1"/>
</dbReference>
<evidence type="ECO:0000256" key="4">
    <source>
        <dbReference type="ARBA" id="ARBA00022023"/>
    </source>
</evidence>
<evidence type="ECO:0000256" key="12">
    <source>
        <dbReference type="ARBA" id="ARBA00023295"/>
    </source>
</evidence>
<reference evidence="15 16" key="1">
    <citation type="submission" date="2019-01" db="EMBL/GenBank/DDBJ databases">
        <title>Draft genome sequences of the type strains of six Macrococcus species.</title>
        <authorList>
            <person name="Mazhar S."/>
            <person name="Altermann E."/>
            <person name="Hill C."/>
            <person name="Mcauliffe O."/>
        </authorList>
    </citation>
    <scope>NUCLEOTIDE SEQUENCE [LARGE SCALE GENOMIC DNA]</scope>
    <source>
        <strain evidence="15 16">CCM4815</strain>
    </source>
</reference>
<dbReference type="OrthoDB" id="9802365at2"/>
<dbReference type="InterPro" id="IPR015797">
    <property type="entry name" value="NUDIX_hydrolase-like_dom_sf"/>
</dbReference>